<dbReference type="EMBL" id="DWWV01000125">
    <property type="protein sequence ID" value="HJC11095.1"/>
    <property type="molecule type" value="Genomic_DNA"/>
</dbReference>
<sequence length="79" mass="9012">MTDVKKVADEADMIVNGYAFTQNKEGCRVLNLNHPDKATVFSKNGEVLETSMDDIEIQIVKSYLGKNRKFMEEWDAEVL</sequence>
<dbReference type="Proteomes" id="UP000823893">
    <property type="component" value="Unassembled WGS sequence"/>
</dbReference>
<evidence type="ECO:0000313" key="2">
    <source>
        <dbReference type="EMBL" id="HJC11095.1"/>
    </source>
</evidence>
<dbReference type="AlphaFoldDB" id="A0A9D2N561"/>
<name>A0A9D2N561_9FIRM</name>
<evidence type="ECO:0000259" key="1">
    <source>
        <dbReference type="Pfam" id="PF24848"/>
    </source>
</evidence>
<comment type="caution">
    <text evidence="2">The sequence shown here is derived from an EMBL/GenBank/DDBJ whole genome shotgun (WGS) entry which is preliminary data.</text>
</comment>
<gene>
    <name evidence="2" type="ORF">H9935_09845</name>
</gene>
<accession>A0A9D2N561</accession>
<organism evidence="2 3">
    <name type="scientific">Candidatus Blautia merdigallinarum</name>
    <dbReference type="NCBI Taxonomy" id="2838495"/>
    <lineage>
        <taxon>Bacteria</taxon>
        <taxon>Bacillati</taxon>
        <taxon>Bacillota</taxon>
        <taxon>Clostridia</taxon>
        <taxon>Lachnospirales</taxon>
        <taxon>Lachnospiraceae</taxon>
        <taxon>Blautia</taxon>
    </lineage>
</organism>
<proteinExistence type="predicted"/>
<dbReference type="InterPro" id="IPR056140">
    <property type="entry name" value="DUF7723"/>
</dbReference>
<protein>
    <recommendedName>
        <fullName evidence="1">DUF7723 domain-containing protein</fullName>
    </recommendedName>
</protein>
<feature type="domain" description="DUF7723" evidence="1">
    <location>
        <begin position="1"/>
        <end position="71"/>
    </location>
</feature>
<dbReference type="Pfam" id="PF24848">
    <property type="entry name" value="DUF7723"/>
    <property type="match status" value="1"/>
</dbReference>
<reference evidence="2" key="2">
    <citation type="submission" date="2021-04" db="EMBL/GenBank/DDBJ databases">
        <authorList>
            <person name="Gilroy R."/>
        </authorList>
    </citation>
    <scope>NUCLEOTIDE SEQUENCE</scope>
    <source>
        <strain evidence="2">ChiSxjej6B18-287</strain>
    </source>
</reference>
<reference evidence="2" key="1">
    <citation type="journal article" date="2021" name="PeerJ">
        <title>Extensive microbial diversity within the chicken gut microbiome revealed by metagenomics and culture.</title>
        <authorList>
            <person name="Gilroy R."/>
            <person name="Ravi A."/>
            <person name="Getino M."/>
            <person name="Pursley I."/>
            <person name="Horton D.L."/>
            <person name="Alikhan N.F."/>
            <person name="Baker D."/>
            <person name="Gharbi K."/>
            <person name="Hall N."/>
            <person name="Watson M."/>
            <person name="Adriaenssens E.M."/>
            <person name="Foster-Nyarko E."/>
            <person name="Jarju S."/>
            <person name="Secka A."/>
            <person name="Antonio M."/>
            <person name="Oren A."/>
            <person name="Chaudhuri R.R."/>
            <person name="La Ragione R."/>
            <person name="Hildebrand F."/>
            <person name="Pallen M.J."/>
        </authorList>
    </citation>
    <scope>NUCLEOTIDE SEQUENCE</scope>
    <source>
        <strain evidence="2">ChiSxjej6B18-287</strain>
    </source>
</reference>
<evidence type="ECO:0000313" key="3">
    <source>
        <dbReference type="Proteomes" id="UP000823893"/>
    </source>
</evidence>